<keyword evidence="3 7" id="KW-0274">FAD</keyword>
<comment type="cofactor">
    <cofactor evidence="8">
        <name>FAD</name>
        <dbReference type="ChEBI" id="CHEBI:57692"/>
    </cofactor>
    <text evidence="8">Binds 1 FAD per subunit.</text>
</comment>
<dbReference type="GO" id="GO:0005737">
    <property type="term" value="C:cytoplasm"/>
    <property type="evidence" value="ECO:0007669"/>
    <property type="project" value="InterPro"/>
</dbReference>
<keyword evidence="8" id="KW-0521">NADP</keyword>
<evidence type="ECO:0000256" key="6">
    <source>
        <dbReference type="ARBA" id="ARBA00023284"/>
    </source>
</evidence>
<dbReference type="EC" id="1.8.1.9" evidence="7"/>
<dbReference type="InterPro" id="IPR005982">
    <property type="entry name" value="Thioredox_Rdtase"/>
</dbReference>
<dbReference type="PRINTS" id="PR00469">
    <property type="entry name" value="PNDRDTASEII"/>
</dbReference>
<comment type="catalytic activity">
    <reaction evidence="7">
        <text>[thioredoxin]-dithiol + NADP(+) = [thioredoxin]-disulfide + NADPH + H(+)</text>
        <dbReference type="Rhea" id="RHEA:20345"/>
        <dbReference type="Rhea" id="RHEA-COMP:10698"/>
        <dbReference type="Rhea" id="RHEA-COMP:10700"/>
        <dbReference type="ChEBI" id="CHEBI:15378"/>
        <dbReference type="ChEBI" id="CHEBI:29950"/>
        <dbReference type="ChEBI" id="CHEBI:50058"/>
        <dbReference type="ChEBI" id="CHEBI:57783"/>
        <dbReference type="ChEBI" id="CHEBI:58349"/>
        <dbReference type="EC" id="1.8.1.9"/>
    </reaction>
</comment>
<evidence type="ECO:0000256" key="2">
    <source>
        <dbReference type="ARBA" id="ARBA00022630"/>
    </source>
</evidence>
<evidence type="ECO:0000256" key="1">
    <source>
        <dbReference type="ARBA" id="ARBA00009333"/>
    </source>
</evidence>
<dbReference type="Gene3D" id="3.50.50.60">
    <property type="entry name" value="FAD/NAD(P)-binding domain"/>
    <property type="match status" value="2"/>
</dbReference>
<dbReference type="InterPro" id="IPR008255">
    <property type="entry name" value="Pyr_nucl-diS_OxRdtase_2_AS"/>
</dbReference>
<organism evidence="10 11">
    <name type="scientific">Caldimicrobium thiodismutans</name>
    <dbReference type="NCBI Taxonomy" id="1653476"/>
    <lineage>
        <taxon>Bacteria</taxon>
        <taxon>Pseudomonadati</taxon>
        <taxon>Thermodesulfobacteriota</taxon>
        <taxon>Thermodesulfobacteria</taxon>
        <taxon>Thermodesulfobacteriales</taxon>
        <taxon>Thermodesulfobacteriaceae</taxon>
        <taxon>Caldimicrobium</taxon>
    </lineage>
</organism>
<evidence type="ECO:0000256" key="8">
    <source>
        <dbReference type="RuleBase" id="RU003881"/>
    </source>
</evidence>
<comment type="subunit">
    <text evidence="7">Homodimer.</text>
</comment>
<accession>A0A2N7PKV0</accession>
<reference evidence="10 11" key="1">
    <citation type="submission" date="2018-01" db="EMBL/GenBank/DDBJ databases">
        <title>Metagenomic assembled genomes from two thermal pools in the Uzon Caldera, Kamchatka, Russia.</title>
        <authorList>
            <person name="Wilkins L."/>
            <person name="Ettinger C."/>
        </authorList>
    </citation>
    <scope>NUCLEOTIDE SEQUENCE [LARGE SCALE GENOMIC DNA]</scope>
    <source>
        <strain evidence="10">ZAV-15</strain>
    </source>
</reference>
<feature type="domain" description="FAD/NAD(P)-binding" evidence="9">
    <location>
        <begin position="6"/>
        <end position="290"/>
    </location>
</feature>
<gene>
    <name evidence="10" type="primary">trxB</name>
    <name evidence="10" type="ORF">C0197_01205</name>
</gene>
<dbReference type="GO" id="GO:0004791">
    <property type="term" value="F:thioredoxin-disulfide reductase (NADPH) activity"/>
    <property type="evidence" value="ECO:0007669"/>
    <property type="project" value="UniProtKB-UniRule"/>
</dbReference>
<evidence type="ECO:0000259" key="9">
    <source>
        <dbReference type="Pfam" id="PF07992"/>
    </source>
</evidence>
<evidence type="ECO:0000256" key="5">
    <source>
        <dbReference type="ARBA" id="ARBA00023157"/>
    </source>
</evidence>
<keyword evidence="6 7" id="KW-0676">Redox-active center</keyword>
<evidence type="ECO:0000256" key="4">
    <source>
        <dbReference type="ARBA" id="ARBA00023002"/>
    </source>
</evidence>
<dbReference type="InterPro" id="IPR050097">
    <property type="entry name" value="Ferredoxin-NADP_redctase_2"/>
</dbReference>
<sequence length="306" mass="34005">MSEELFDLIIVGAGPAGLTACLYASRSLLKTLLLEKGPIGGQDLIENYPGFPGGISGYELIERIQKQLEDYEYQFLQEEVIDLQEVEEVKEVHLSSGKVLKAKAVILALGAKLRKLGVPGEREFTGRGVSYCAICDGPFFKGEEVAVIGGGNTALQEAIYLTKYVKKVYLIHRRETFRATSILQERVKKNPQIEIIVPSVIEEIKGSDKVEKIVYRNLKSNEKRELEVAGVFIFIGHEPETGWLKGKLEMDESGFIIVDREMRTSRPGIFACGDCVSKKFRQIINACGEGAVAALNAEEYIKNLEK</sequence>
<name>A0A2N7PKV0_9BACT</name>
<dbReference type="Pfam" id="PF07992">
    <property type="entry name" value="Pyr_redox_2"/>
    <property type="match status" value="1"/>
</dbReference>
<dbReference type="InterPro" id="IPR036188">
    <property type="entry name" value="FAD/NAD-bd_sf"/>
</dbReference>
<proteinExistence type="inferred from homology"/>
<protein>
    <recommendedName>
        <fullName evidence="7">Thioredoxin reductase</fullName>
        <ecNumber evidence="7">1.8.1.9</ecNumber>
    </recommendedName>
</protein>
<dbReference type="GO" id="GO:0019430">
    <property type="term" value="P:removal of superoxide radicals"/>
    <property type="evidence" value="ECO:0007669"/>
    <property type="project" value="UniProtKB-UniRule"/>
</dbReference>
<evidence type="ECO:0000256" key="7">
    <source>
        <dbReference type="RuleBase" id="RU003880"/>
    </source>
</evidence>
<comment type="caution">
    <text evidence="10">The sequence shown here is derived from an EMBL/GenBank/DDBJ whole genome shotgun (WGS) entry which is preliminary data.</text>
</comment>
<keyword evidence="4 7" id="KW-0560">Oxidoreductase</keyword>
<evidence type="ECO:0000313" key="11">
    <source>
        <dbReference type="Proteomes" id="UP000235731"/>
    </source>
</evidence>
<dbReference type="AlphaFoldDB" id="A0A2N7PKV0"/>
<evidence type="ECO:0000256" key="3">
    <source>
        <dbReference type="ARBA" id="ARBA00022827"/>
    </source>
</evidence>
<dbReference type="PRINTS" id="PR00368">
    <property type="entry name" value="FADPNR"/>
</dbReference>
<keyword evidence="2 7" id="KW-0285">Flavoprotein</keyword>
<dbReference type="InterPro" id="IPR023753">
    <property type="entry name" value="FAD/NAD-binding_dom"/>
</dbReference>
<dbReference type="EMBL" id="PNIE01000019">
    <property type="protein sequence ID" value="PMP64143.1"/>
    <property type="molecule type" value="Genomic_DNA"/>
</dbReference>
<keyword evidence="5" id="KW-1015">Disulfide bond</keyword>
<dbReference type="SUPFAM" id="SSF51905">
    <property type="entry name" value="FAD/NAD(P)-binding domain"/>
    <property type="match status" value="1"/>
</dbReference>
<dbReference type="Proteomes" id="UP000235731">
    <property type="component" value="Unassembled WGS sequence"/>
</dbReference>
<dbReference type="NCBIfam" id="TIGR01292">
    <property type="entry name" value="TRX_reduct"/>
    <property type="match status" value="1"/>
</dbReference>
<dbReference type="PANTHER" id="PTHR48105">
    <property type="entry name" value="THIOREDOXIN REDUCTASE 1-RELATED-RELATED"/>
    <property type="match status" value="1"/>
</dbReference>
<evidence type="ECO:0000313" key="10">
    <source>
        <dbReference type="EMBL" id="PMP64143.1"/>
    </source>
</evidence>
<dbReference type="PROSITE" id="PS00573">
    <property type="entry name" value="PYRIDINE_REDOX_2"/>
    <property type="match status" value="1"/>
</dbReference>
<comment type="similarity">
    <text evidence="1 7">Belongs to the class-II pyridine nucleotide-disulfide oxidoreductase family.</text>
</comment>